<dbReference type="EMBL" id="QBMC01000005">
    <property type="protein sequence ID" value="PZO22946.1"/>
    <property type="molecule type" value="Genomic_DNA"/>
</dbReference>
<reference evidence="1 2" key="2">
    <citation type="submission" date="2018-06" db="EMBL/GenBank/DDBJ databases">
        <title>Metagenomic assembly of (sub)arctic Cyanobacteria and their associated microbiome from non-axenic cultures.</title>
        <authorList>
            <person name="Baurain D."/>
        </authorList>
    </citation>
    <scope>NUCLEOTIDE SEQUENCE [LARGE SCALE GENOMIC DNA]</scope>
    <source>
        <strain evidence="1">ULC129bin1</strain>
    </source>
</reference>
<name>A0A2W4UNN6_9CYAN</name>
<accession>A0A2W4UNN6</accession>
<evidence type="ECO:0000313" key="2">
    <source>
        <dbReference type="Proteomes" id="UP000249354"/>
    </source>
</evidence>
<organism evidence="1 2">
    <name type="scientific">Leptolyngbya foveolarum</name>
    <dbReference type="NCBI Taxonomy" id="47253"/>
    <lineage>
        <taxon>Bacteria</taxon>
        <taxon>Bacillati</taxon>
        <taxon>Cyanobacteriota</taxon>
        <taxon>Cyanophyceae</taxon>
        <taxon>Leptolyngbyales</taxon>
        <taxon>Leptolyngbyaceae</taxon>
        <taxon>Leptolyngbya group</taxon>
        <taxon>Leptolyngbya</taxon>
    </lineage>
</organism>
<dbReference type="AlphaFoldDB" id="A0A2W4UNN6"/>
<comment type="caution">
    <text evidence="1">The sequence shown here is derived from an EMBL/GenBank/DDBJ whole genome shotgun (WGS) entry which is preliminary data.</text>
</comment>
<reference evidence="2" key="1">
    <citation type="submission" date="2018-04" db="EMBL/GenBank/DDBJ databases">
        <authorList>
            <person name="Cornet L."/>
        </authorList>
    </citation>
    <scope>NUCLEOTIDE SEQUENCE [LARGE SCALE GENOMIC DNA]</scope>
</reference>
<dbReference type="Proteomes" id="UP000249354">
    <property type="component" value="Unassembled WGS sequence"/>
</dbReference>
<evidence type="ECO:0000313" key="1">
    <source>
        <dbReference type="EMBL" id="PZO22946.1"/>
    </source>
</evidence>
<gene>
    <name evidence="1" type="ORF">DCF25_01475</name>
</gene>
<proteinExistence type="predicted"/>
<protein>
    <submittedName>
        <fullName evidence="1">Uncharacterized protein</fullName>
    </submittedName>
</protein>
<sequence>MATVNSATLESSKTGGNILFQANVNMRFEARELNSLWELRMSLWEDDYVNDDRLGSEIKTTFRPNSTTVNRQMAKRLSKSTVDTEWGDEEVYGKITLVPLESPQPFKAASAQTGIETINE</sequence>